<dbReference type="InterPro" id="IPR013658">
    <property type="entry name" value="SGL"/>
</dbReference>
<evidence type="ECO:0000256" key="4">
    <source>
        <dbReference type="SAM" id="SignalP"/>
    </source>
</evidence>
<sequence>MSHRIQIAAVALIQAFSSILEAQPESSNPQKEIPILDWPIESVSTGHGFTEGAAIGPDGSVYFSDLENGQILKFDPDSNKTQIWTDKSHFSNGLLISGNTLYACEAAGRSVVSYDLQTGPSSRQILADKFEQKRFGSPNDLALVGDQIVFSSFYWDWILPPDDNAREIHENRSYTLSLKEGTVSKLPQHFETPNGVVFDPIHNQLYLTEMKLSRIYRATVSNGEFGPTELFIDLQAIGKGKPDGMTVDQDGRLYVALYGQSNQLLLLSPDAKPIGVLPTGQLTSNCTITPDGKTLYITAEKTLKRVSLPPSP</sequence>
<reference evidence="6" key="1">
    <citation type="submission" date="2021-01" db="EMBL/GenBank/DDBJ databases">
        <title>Modified the classification status of verrucomicrobia.</title>
        <authorList>
            <person name="Feng X."/>
        </authorList>
    </citation>
    <scope>NUCLEOTIDE SEQUENCE</scope>
    <source>
        <strain evidence="6">KCTC 13126</strain>
    </source>
</reference>
<dbReference type="GO" id="GO:0046872">
    <property type="term" value="F:metal ion binding"/>
    <property type="evidence" value="ECO:0007669"/>
    <property type="project" value="UniProtKB-KW"/>
</dbReference>
<keyword evidence="4" id="KW-0732">Signal</keyword>
<keyword evidence="3" id="KW-0479">Metal-binding</keyword>
<comment type="cofactor">
    <cofactor evidence="3">
        <name>Zn(2+)</name>
        <dbReference type="ChEBI" id="CHEBI:29105"/>
    </cofactor>
    <text evidence="3">Binds 1 divalent metal cation per subunit.</text>
</comment>
<accession>A0A934S577</accession>
<dbReference type="Pfam" id="PF08450">
    <property type="entry name" value="SGL"/>
    <property type="match status" value="1"/>
</dbReference>
<dbReference type="GO" id="GO:0016787">
    <property type="term" value="F:hydrolase activity"/>
    <property type="evidence" value="ECO:0007669"/>
    <property type="project" value="UniProtKB-KW"/>
</dbReference>
<dbReference type="EMBL" id="JAENIL010000042">
    <property type="protein sequence ID" value="MBK1879183.1"/>
    <property type="molecule type" value="Genomic_DNA"/>
</dbReference>
<evidence type="ECO:0000256" key="2">
    <source>
        <dbReference type="PIRSR" id="PIRSR605511-1"/>
    </source>
</evidence>
<dbReference type="AlphaFoldDB" id="A0A934S577"/>
<keyword evidence="3" id="KW-0862">Zinc</keyword>
<organism evidence="6 7">
    <name type="scientific">Pelagicoccus mobilis</name>
    <dbReference type="NCBI Taxonomy" id="415221"/>
    <lineage>
        <taxon>Bacteria</taxon>
        <taxon>Pseudomonadati</taxon>
        <taxon>Verrucomicrobiota</taxon>
        <taxon>Opitutia</taxon>
        <taxon>Puniceicoccales</taxon>
        <taxon>Pelagicoccaceae</taxon>
        <taxon>Pelagicoccus</taxon>
    </lineage>
</organism>
<dbReference type="PANTHER" id="PTHR47572:SF4">
    <property type="entry name" value="LACTONASE DRP35"/>
    <property type="match status" value="1"/>
</dbReference>
<feature type="binding site" evidence="3">
    <location>
        <position position="243"/>
    </location>
    <ligand>
        <name>a divalent metal cation</name>
        <dbReference type="ChEBI" id="CHEBI:60240"/>
    </ligand>
</feature>
<name>A0A934S577_9BACT</name>
<comment type="caution">
    <text evidence="6">The sequence shown here is derived from an EMBL/GenBank/DDBJ whole genome shotgun (WGS) entry which is preliminary data.</text>
</comment>
<dbReference type="InterPro" id="IPR011042">
    <property type="entry name" value="6-blade_b-propeller_TolB-like"/>
</dbReference>
<feature type="domain" description="SMP-30/Gluconolactonase/LRE-like region" evidence="5">
    <location>
        <begin position="51"/>
        <end position="299"/>
    </location>
</feature>
<feature type="signal peptide" evidence="4">
    <location>
        <begin position="1"/>
        <end position="22"/>
    </location>
</feature>
<keyword evidence="7" id="KW-1185">Reference proteome</keyword>
<dbReference type="InterPro" id="IPR051262">
    <property type="entry name" value="SMP-30/CGR1_Lactonase"/>
</dbReference>
<proteinExistence type="predicted"/>
<evidence type="ECO:0000256" key="3">
    <source>
        <dbReference type="PIRSR" id="PIRSR605511-2"/>
    </source>
</evidence>
<gene>
    <name evidence="6" type="ORF">JIN87_20020</name>
</gene>
<dbReference type="Proteomes" id="UP000617628">
    <property type="component" value="Unassembled WGS sequence"/>
</dbReference>
<feature type="active site" description="Proton donor/acceptor" evidence="2">
    <location>
        <position position="243"/>
    </location>
</feature>
<dbReference type="Gene3D" id="2.120.10.30">
    <property type="entry name" value="TolB, C-terminal domain"/>
    <property type="match status" value="1"/>
</dbReference>
<dbReference type="SUPFAM" id="SSF63829">
    <property type="entry name" value="Calcium-dependent phosphotriesterase"/>
    <property type="match status" value="1"/>
</dbReference>
<evidence type="ECO:0000313" key="6">
    <source>
        <dbReference type="EMBL" id="MBK1879183.1"/>
    </source>
</evidence>
<dbReference type="PANTHER" id="PTHR47572">
    <property type="entry name" value="LIPOPROTEIN-RELATED"/>
    <property type="match status" value="1"/>
</dbReference>
<dbReference type="RefSeq" id="WP_200357395.1">
    <property type="nucleotide sequence ID" value="NZ_JAENIL010000042.1"/>
</dbReference>
<keyword evidence="1" id="KW-0378">Hydrolase</keyword>
<evidence type="ECO:0000259" key="5">
    <source>
        <dbReference type="Pfam" id="PF08450"/>
    </source>
</evidence>
<feature type="binding site" evidence="3">
    <location>
        <position position="139"/>
    </location>
    <ligand>
        <name>substrate</name>
    </ligand>
</feature>
<protein>
    <submittedName>
        <fullName evidence="6">SMP-30/gluconolactonase/LRE family protein</fullName>
    </submittedName>
</protein>
<dbReference type="PRINTS" id="PR01790">
    <property type="entry name" value="SMP30FAMILY"/>
</dbReference>
<dbReference type="InterPro" id="IPR005511">
    <property type="entry name" value="SMP-30"/>
</dbReference>
<feature type="binding site" evidence="3">
    <location>
        <position position="194"/>
    </location>
    <ligand>
        <name>a divalent metal cation</name>
        <dbReference type="ChEBI" id="CHEBI:60240"/>
    </ligand>
</feature>
<evidence type="ECO:0000256" key="1">
    <source>
        <dbReference type="ARBA" id="ARBA00022801"/>
    </source>
</evidence>
<evidence type="ECO:0000313" key="7">
    <source>
        <dbReference type="Proteomes" id="UP000617628"/>
    </source>
</evidence>
<feature type="chain" id="PRO_5037692504" evidence="4">
    <location>
        <begin position="23"/>
        <end position="312"/>
    </location>
</feature>